<dbReference type="OrthoDB" id="9808272at2"/>
<sequence>MATDVEVNVEAAPNEPECNKLFRMVMKYKGSDLHLKVGLSPSMRLGGVLRQMQMPVLTKEEMERLMYPILTPRQKHILDDEGGVDFAHIIFDGDLETRFRVSLFRARGRLSLVARRVNNSIPNFEKLGLPPVMAEITQYEQGIIILAGVTGSGKSTTIASMLQYINERERMHILTLEDPIEFTFSDSKSIINQREIGIDVKDWHKALKDAVRQDPDIILVGEMRDQETFGAAMHAAETGHLVFGTIHASSAPSTISRILDLFPREMHAPLRQNLAFNLKAIVAQKLLITTKELQAQGITRVPTNEIMRTNPTVRKLILNEEDTKLGDAIRIGKEEGMQDFTESLRQLVVNERIERSTAFEVAPSVETLKMALKGINIAQPGIL</sequence>
<feature type="domain" description="Bacterial type II secretion system protein E" evidence="2">
    <location>
        <begin position="211"/>
        <end position="225"/>
    </location>
</feature>
<dbReference type="InterPro" id="IPR006321">
    <property type="entry name" value="PilT/PilU"/>
</dbReference>
<accession>L0DL75</accession>
<keyword evidence="4" id="KW-1185">Reference proteome</keyword>
<evidence type="ECO:0000259" key="2">
    <source>
        <dbReference type="PROSITE" id="PS00662"/>
    </source>
</evidence>
<protein>
    <submittedName>
        <fullName evidence="3">Pilus retraction protein PilT</fullName>
    </submittedName>
</protein>
<dbReference type="SUPFAM" id="SSF52540">
    <property type="entry name" value="P-loop containing nucleoside triphosphate hydrolases"/>
    <property type="match status" value="1"/>
</dbReference>
<dbReference type="KEGG" id="saci:Sinac_5249"/>
<dbReference type="PANTHER" id="PTHR30486:SF16">
    <property type="entry name" value="TWITCHING MOTILITY PROTEIN PILT"/>
    <property type="match status" value="1"/>
</dbReference>
<dbReference type="InterPro" id="IPR050921">
    <property type="entry name" value="T4SS_GSP_E_ATPase"/>
</dbReference>
<dbReference type="NCBIfam" id="TIGR01420">
    <property type="entry name" value="pilT_fam"/>
    <property type="match status" value="1"/>
</dbReference>
<name>L0DL75_SINAD</name>
<evidence type="ECO:0000313" key="4">
    <source>
        <dbReference type="Proteomes" id="UP000010798"/>
    </source>
</evidence>
<proteinExistence type="inferred from homology"/>
<evidence type="ECO:0000313" key="3">
    <source>
        <dbReference type="EMBL" id="AGA29401.1"/>
    </source>
</evidence>
<dbReference type="RefSeq" id="WP_015248504.1">
    <property type="nucleotide sequence ID" value="NC_019892.1"/>
</dbReference>
<dbReference type="GO" id="GO:0005524">
    <property type="term" value="F:ATP binding"/>
    <property type="evidence" value="ECO:0007669"/>
    <property type="project" value="InterPro"/>
</dbReference>
<dbReference type="Gene3D" id="3.40.50.300">
    <property type="entry name" value="P-loop containing nucleotide triphosphate hydrolases"/>
    <property type="match status" value="1"/>
</dbReference>
<dbReference type="Pfam" id="PF00437">
    <property type="entry name" value="T2SSE"/>
    <property type="match status" value="1"/>
</dbReference>
<reference evidence="3 4" key="1">
    <citation type="submission" date="2012-02" db="EMBL/GenBank/DDBJ databases">
        <title>Complete sequence of chromosome of Singulisphaera acidiphila DSM 18658.</title>
        <authorList>
            <consortium name="US DOE Joint Genome Institute (JGI-PGF)"/>
            <person name="Lucas S."/>
            <person name="Copeland A."/>
            <person name="Lapidus A."/>
            <person name="Glavina del Rio T."/>
            <person name="Dalin E."/>
            <person name="Tice H."/>
            <person name="Bruce D."/>
            <person name="Goodwin L."/>
            <person name="Pitluck S."/>
            <person name="Peters L."/>
            <person name="Ovchinnikova G."/>
            <person name="Chertkov O."/>
            <person name="Kyrpides N."/>
            <person name="Mavromatis K."/>
            <person name="Ivanova N."/>
            <person name="Brettin T."/>
            <person name="Detter J.C."/>
            <person name="Han C."/>
            <person name="Larimer F."/>
            <person name="Land M."/>
            <person name="Hauser L."/>
            <person name="Markowitz V."/>
            <person name="Cheng J.-F."/>
            <person name="Hugenholtz P."/>
            <person name="Woyke T."/>
            <person name="Wu D."/>
            <person name="Tindall B."/>
            <person name="Pomrenke H."/>
            <person name="Brambilla E."/>
            <person name="Klenk H.-P."/>
            <person name="Eisen J.A."/>
        </authorList>
    </citation>
    <scope>NUCLEOTIDE SEQUENCE [LARGE SCALE GENOMIC DNA]</scope>
    <source>
        <strain evidence="4">ATCC BAA-1392 / DSM 18658 / VKM B-2454 / MOB10</strain>
    </source>
</reference>
<dbReference type="PANTHER" id="PTHR30486">
    <property type="entry name" value="TWITCHING MOTILITY PROTEIN PILT"/>
    <property type="match status" value="1"/>
</dbReference>
<dbReference type="STRING" id="886293.Sinac_5249"/>
<dbReference type="eggNOG" id="COG2805">
    <property type="taxonomic scope" value="Bacteria"/>
</dbReference>
<dbReference type="GO" id="GO:0016887">
    <property type="term" value="F:ATP hydrolysis activity"/>
    <property type="evidence" value="ECO:0007669"/>
    <property type="project" value="InterPro"/>
</dbReference>
<dbReference type="EMBL" id="CP003364">
    <property type="protein sequence ID" value="AGA29401.1"/>
    <property type="molecule type" value="Genomic_DNA"/>
</dbReference>
<dbReference type="HOGENOM" id="CLU_013446_4_0_0"/>
<dbReference type="CDD" id="cd01131">
    <property type="entry name" value="PilT"/>
    <property type="match status" value="1"/>
</dbReference>
<dbReference type="AlphaFoldDB" id="L0DL75"/>
<organism evidence="3 4">
    <name type="scientific">Singulisphaera acidiphila (strain ATCC BAA-1392 / DSM 18658 / VKM B-2454 / MOB10)</name>
    <dbReference type="NCBI Taxonomy" id="886293"/>
    <lineage>
        <taxon>Bacteria</taxon>
        <taxon>Pseudomonadati</taxon>
        <taxon>Planctomycetota</taxon>
        <taxon>Planctomycetia</taxon>
        <taxon>Isosphaerales</taxon>
        <taxon>Isosphaeraceae</taxon>
        <taxon>Singulisphaera</taxon>
    </lineage>
</organism>
<dbReference type="PROSITE" id="PS00662">
    <property type="entry name" value="T2SP_E"/>
    <property type="match status" value="1"/>
</dbReference>
<comment type="similarity">
    <text evidence="1">Belongs to the GSP E family.</text>
</comment>
<dbReference type="InterPro" id="IPR001482">
    <property type="entry name" value="T2SS/T4SS_dom"/>
</dbReference>
<gene>
    <name evidence="3" type="ordered locus">Sinac_5249</name>
</gene>
<dbReference type="Proteomes" id="UP000010798">
    <property type="component" value="Chromosome"/>
</dbReference>
<evidence type="ECO:0000256" key="1">
    <source>
        <dbReference type="ARBA" id="ARBA00006611"/>
    </source>
</evidence>
<dbReference type="Gene3D" id="3.30.450.90">
    <property type="match status" value="1"/>
</dbReference>
<dbReference type="InterPro" id="IPR027417">
    <property type="entry name" value="P-loop_NTPase"/>
</dbReference>